<feature type="compositionally biased region" description="Acidic residues" evidence="1">
    <location>
        <begin position="301"/>
        <end position="312"/>
    </location>
</feature>
<accession>A0AAJ8KBA3</accession>
<organism evidence="3 4">
    <name type="scientific">Kwoniella bestiolae CBS 10118</name>
    <dbReference type="NCBI Taxonomy" id="1296100"/>
    <lineage>
        <taxon>Eukaryota</taxon>
        <taxon>Fungi</taxon>
        <taxon>Dikarya</taxon>
        <taxon>Basidiomycota</taxon>
        <taxon>Agaricomycotina</taxon>
        <taxon>Tremellomycetes</taxon>
        <taxon>Tremellales</taxon>
        <taxon>Cryptococcaceae</taxon>
        <taxon>Kwoniella</taxon>
    </lineage>
</organism>
<dbReference type="Pfam" id="PF00010">
    <property type="entry name" value="HLH"/>
    <property type="match status" value="1"/>
</dbReference>
<dbReference type="SMART" id="SM00353">
    <property type="entry name" value="HLH"/>
    <property type="match status" value="1"/>
</dbReference>
<sequence length="438" mass="48291">MSTCVMSNSTPFTSTAQDRTIEFQDTSFNTTLSDDLFDSSFSFMNPDSSNMEYYIASPDGRRSPEPSMVDQQHNNQEDQPQSRDENMGAHDMNNHQIENHHFSLSPLTMSDPHTIFAQPQANTEITSGSYPYPPYAMTYESISAPSTSHGTSNIAHHPTFFHPYRSSATGDFARNPRSPPRSPALSSSPHGYSVSHRLSFGAPTSVSPSLVSPHSVVGSQLSDTSPNHPYMYQLPLTYGTPLTSVSNLANVSPSGPGLSMVAGFPVPTQLHPQQTSPASKARPIARPRQTRTNTKKIIKQEEDDISDVEDEGNTGGGLGLSAAANNNEDRVPVSSKREDVRKARIESEQRRRDELREGFRRLKEALPQSNQRASKVSLLDRSVAHIQSIEAANRYLLSQLEDANRECTKLREILHNDIVLRQRTASNSPGSGQSNRPQ</sequence>
<evidence type="ECO:0000256" key="1">
    <source>
        <dbReference type="SAM" id="MobiDB-lite"/>
    </source>
</evidence>
<keyword evidence="4" id="KW-1185">Reference proteome</keyword>
<dbReference type="InterPro" id="IPR011598">
    <property type="entry name" value="bHLH_dom"/>
</dbReference>
<feature type="compositionally biased region" description="Low complexity" evidence="1">
    <location>
        <begin position="203"/>
        <end position="219"/>
    </location>
</feature>
<feature type="region of interest" description="Disordered" evidence="1">
    <location>
        <begin position="166"/>
        <end position="225"/>
    </location>
</feature>
<name>A0AAJ8KBA3_9TREE</name>
<feature type="compositionally biased region" description="Polar residues" evidence="1">
    <location>
        <begin position="69"/>
        <end position="79"/>
    </location>
</feature>
<dbReference type="SUPFAM" id="SSF47459">
    <property type="entry name" value="HLH, helix-loop-helix DNA-binding domain"/>
    <property type="match status" value="1"/>
</dbReference>
<dbReference type="EMBL" id="CP144545">
    <property type="protein sequence ID" value="WVW84721.1"/>
    <property type="molecule type" value="Genomic_DNA"/>
</dbReference>
<evidence type="ECO:0000313" key="3">
    <source>
        <dbReference type="EMBL" id="WVW84721.1"/>
    </source>
</evidence>
<reference evidence="3" key="1">
    <citation type="submission" date="2013-07" db="EMBL/GenBank/DDBJ databases">
        <authorList>
            <consortium name="The Broad Institute Genome Sequencing Platform"/>
            <person name="Cuomo C."/>
            <person name="Litvintseva A."/>
            <person name="Chen Y."/>
            <person name="Heitman J."/>
            <person name="Sun S."/>
            <person name="Springer D."/>
            <person name="Dromer F."/>
            <person name="Young S.K."/>
            <person name="Zeng Q."/>
            <person name="Gargeya S."/>
            <person name="Fitzgerald M."/>
            <person name="Abouelleil A."/>
            <person name="Alvarado L."/>
            <person name="Berlin A.M."/>
            <person name="Chapman S.B."/>
            <person name="Dewar J."/>
            <person name="Goldberg J."/>
            <person name="Griggs A."/>
            <person name="Gujja S."/>
            <person name="Hansen M."/>
            <person name="Howarth C."/>
            <person name="Imamovic A."/>
            <person name="Larimer J."/>
            <person name="McCowan C."/>
            <person name="Murphy C."/>
            <person name="Pearson M."/>
            <person name="Priest M."/>
            <person name="Roberts A."/>
            <person name="Saif S."/>
            <person name="Shea T."/>
            <person name="Sykes S."/>
            <person name="Wortman J."/>
            <person name="Nusbaum C."/>
            <person name="Birren B."/>
        </authorList>
    </citation>
    <scope>NUCLEOTIDE SEQUENCE</scope>
    <source>
        <strain evidence="3">CBS 10118</strain>
    </source>
</reference>
<dbReference type="Proteomes" id="UP000092730">
    <property type="component" value="Chromosome 5"/>
</dbReference>
<feature type="compositionally biased region" description="Basic residues" evidence="1">
    <location>
        <begin position="283"/>
        <end position="297"/>
    </location>
</feature>
<dbReference type="CDD" id="cd00083">
    <property type="entry name" value="bHLH_SF"/>
    <property type="match status" value="1"/>
</dbReference>
<feature type="region of interest" description="Disordered" evidence="1">
    <location>
        <begin position="270"/>
        <end position="352"/>
    </location>
</feature>
<dbReference type="Gene3D" id="4.10.280.10">
    <property type="entry name" value="Helix-loop-helix DNA-binding domain"/>
    <property type="match status" value="1"/>
</dbReference>
<dbReference type="AlphaFoldDB" id="A0AAJ8KBA3"/>
<feature type="region of interest" description="Disordered" evidence="1">
    <location>
        <begin position="53"/>
        <end position="91"/>
    </location>
</feature>
<dbReference type="KEGG" id="kbi:30210377"/>
<dbReference type="GeneID" id="30210377"/>
<evidence type="ECO:0000313" key="4">
    <source>
        <dbReference type="Proteomes" id="UP000092730"/>
    </source>
</evidence>
<dbReference type="GO" id="GO:0046983">
    <property type="term" value="F:protein dimerization activity"/>
    <property type="evidence" value="ECO:0007669"/>
    <property type="project" value="InterPro"/>
</dbReference>
<gene>
    <name evidence="3" type="ORF">I302_106756</name>
</gene>
<proteinExistence type="predicted"/>
<feature type="compositionally biased region" description="Basic and acidic residues" evidence="1">
    <location>
        <begin position="327"/>
        <end position="352"/>
    </location>
</feature>
<evidence type="ECO:0000259" key="2">
    <source>
        <dbReference type="PROSITE" id="PS50888"/>
    </source>
</evidence>
<protein>
    <recommendedName>
        <fullName evidence="2">BHLH domain-containing protein</fullName>
    </recommendedName>
</protein>
<feature type="domain" description="BHLH" evidence="2">
    <location>
        <begin position="339"/>
        <end position="389"/>
    </location>
</feature>
<dbReference type="InterPro" id="IPR036638">
    <property type="entry name" value="HLH_DNA-bd_sf"/>
</dbReference>
<reference evidence="3" key="2">
    <citation type="submission" date="2024-02" db="EMBL/GenBank/DDBJ databases">
        <title>Comparative genomics of Cryptococcus and Kwoniella reveals pathogenesis evolution and contrasting modes of karyotype evolution via chromosome fusion or intercentromeric recombination.</title>
        <authorList>
            <person name="Coelho M.A."/>
            <person name="David-Palma M."/>
            <person name="Shea T."/>
            <person name="Bowers K."/>
            <person name="McGinley-Smith S."/>
            <person name="Mohammad A.W."/>
            <person name="Gnirke A."/>
            <person name="Yurkov A.M."/>
            <person name="Nowrousian M."/>
            <person name="Sun S."/>
            <person name="Cuomo C.A."/>
            <person name="Heitman J."/>
        </authorList>
    </citation>
    <scope>NUCLEOTIDE SEQUENCE</scope>
    <source>
        <strain evidence="3">CBS 10118</strain>
    </source>
</reference>
<dbReference type="RefSeq" id="XP_019045588.2">
    <property type="nucleotide sequence ID" value="XM_019192591.2"/>
</dbReference>
<dbReference type="PROSITE" id="PS50888">
    <property type="entry name" value="BHLH"/>
    <property type="match status" value="1"/>
</dbReference>